<name>A0A1H6WFS2_9GAMM</name>
<dbReference type="OrthoDB" id="5298305at2"/>
<dbReference type="Proteomes" id="UP000199250">
    <property type="component" value="Unassembled WGS sequence"/>
</dbReference>
<feature type="compositionally biased region" description="Basic and acidic residues" evidence="1">
    <location>
        <begin position="74"/>
        <end position="85"/>
    </location>
</feature>
<dbReference type="PROSITE" id="PS51257">
    <property type="entry name" value="PROKAR_LIPOPROTEIN"/>
    <property type="match status" value="1"/>
</dbReference>
<dbReference type="AlphaFoldDB" id="A0A1H6WFS2"/>
<proteinExistence type="predicted"/>
<dbReference type="RefSeq" id="WP_090733033.1">
    <property type="nucleotide sequence ID" value="NZ_FNYQ01000054.1"/>
</dbReference>
<dbReference type="InterPro" id="IPR014118">
    <property type="entry name" value="T4SS_TraV"/>
</dbReference>
<organism evidence="2 3">
    <name type="scientific">Azotobacter beijerinckii</name>
    <dbReference type="NCBI Taxonomy" id="170623"/>
    <lineage>
        <taxon>Bacteria</taxon>
        <taxon>Pseudomonadati</taxon>
        <taxon>Pseudomonadota</taxon>
        <taxon>Gammaproteobacteria</taxon>
        <taxon>Pseudomonadales</taxon>
        <taxon>Pseudomonadaceae</taxon>
        <taxon>Azotobacter</taxon>
    </lineage>
</organism>
<evidence type="ECO:0000313" key="3">
    <source>
        <dbReference type="Proteomes" id="UP000199250"/>
    </source>
</evidence>
<evidence type="ECO:0000256" key="1">
    <source>
        <dbReference type="SAM" id="MobiDB-lite"/>
    </source>
</evidence>
<accession>A0A1H6WFS2</accession>
<reference evidence="2 3" key="1">
    <citation type="submission" date="2016-10" db="EMBL/GenBank/DDBJ databases">
        <authorList>
            <person name="de Groot N.N."/>
        </authorList>
    </citation>
    <scope>NUCLEOTIDE SEQUENCE [LARGE SCALE GENOMIC DNA]</scope>
    <source>
        <strain evidence="2 3">DSM 373</strain>
    </source>
</reference>
<gene>
    <name evidence="2" type="ORF">SAMN04244572_02959</name>
</gene>
<protein>
    <submittedName>
        <fullName evidence="2">Conjugal transfer pilus assembly protein TraV</fullName>
    </submittedName>
</protein>
<sequence length="164" mass="18162">MIQKKIFTLLALVGAITGCSSLKIGEEEYSCKGMPEGATCMSAREVYAATDGGAYKTQLRQEQDKGSTKKGKDKKKEGKEGEPETRVLFAEGADNTPLPMRVRSPLPIRSQAVVMRIAVDPWEDDNGDLYVPGFVYTEIEARRWEIGTRNPQVIPSLRPLTVQK</sequence>
<feature type="region of interest" description="Disordered" evidence="1">
    <location>
        <begin position="55"/>
        <end position="93"/>
    </location>
</feature>
<dbReference type="NCBIfam" id="TIGR02747">
    <property type="entry name" value="TraV"/>
    <property type="match status" value="1"/>
</dbReference>
<dbReference type="Pfam" id="PF09676">
    <property type="entry name" value="TraV"/>
    <property type="match status" value="1"/>
</dbReference>
<dbReference type="EMBL" id="FNYQ01000054">
    <property type="protein sequence ID" value="SEJ15861.1"/>
    <property type="molecule type" value="Genomic_DNA"/>
</dbReference>
<evidence type="ECO:0000313" key="2">
    <source>
        <dbReference type="EMBL" id="SEJ15861.1"/>
    </source>
</evidence>